<dbReference type="InterPro" id="IPR036986">
    <property type="entry name" value="S4_RNA-bd_sf"/>
</dbReference>
<evidence type="ECO:0000256" key="7">
    <source>
        <dbReference type="RuleBase" id="RU003699"/>
    </source>
</evidence>
<dbReference type="InterPro" id="IPR005710">
    <property type="entry name" value="Ribosomal_uS4_euk/arc"/>
</dbReference>
<keyword evidence="4 7" id="KW-0689">Ribosomal protein</keyword>
<dbReference type="PROSITE" id="PS50889">
    <property type="entry name" value="S4"/>
    <property type="match status" value="1"/>
</dbReference>
<keyword evidence="5 7" id="KW-0687">Ribonucleoprotein</keyword>
<dbReference type="FunFam" id="3.10.290.10:FF:000021">
    <property type="entry name" value="40S ribosomal protein S9"/>
    <property type="match status" value="1"/>
</dbReference>
<dbReference type="AlphaFoldDB" id="M9LZ02"/>
<dbReference type="STRING" id="1151754.M9LZ02"/>
<dbReference type="InterPro" id="IPR018079">
    <property type="entry name" value="Ribosomal_uS4_CS"/>
</dbReference>
<feature type="compositionally biased region" description="Polar residues" evidence="8">
    <location>
        <begin position="21"/>
        <end position="32"/>
    </location>
</feature>
<accession>M9LZ02</accession>
<evidence type="ECO:0000256" key="1">
    <source>
        <dbReference type="ARBA" id="ARBA00007465"/>
    </source>
</evidence>
<comment type="similarity">
    <text evidence="1 7">Belongs to the universal ribosomal protein uS4 family.</text>
</comment>
<feature type="region of interest" description="Disordered" evidence="8">
    <location>
        <begin position="148"/>
        <end position="218"/>
    </location>
</feature>
<dbReference type="InterPro" id="IPR001912">
    <property type="entry name" value="Ribosomal_uS4_N"/>
</dbReference>
<evidence type="ECO:0000259" key="10">
    <source>
        <dbReference type="SMART" id="SM01390"/>
    </source>
</evidence>
<dbReference type="SMART" id="SM01390">
    <property type="entry name" value="Ribosomal_S4"/>
    <property type="match status" value="1"/>
</dbReference>
<dbReference type="GO" id="GO:0042274">
    <property type="term" value="P:ribosomal small subunit biogenesis"/>
    <property type="evidence" value="ECO:0007669"/>
    <property type="project" value="TreeGrafter"/>
</dbReference>
<dbReference type="SMART" id="SM00363">
    <property type="entry name" value="S4"/>
    <property type="match status" value="1"/>
</dbReference>
<dbReference type="InterPro" id="IPR022801">
    <property type="entry name" value="Ribosomal_uS4"/>
</dbReference>
<dbReference type="GO" id="GO:0019843">
    <property type="term" value="F:rRNA binding"/>
    <property type="evidence" value="ECO:0007669"/>
    <property type="project" value="UniProtKB-KW"/>
</dbReference>
<feature type="compositionally biased region" description="Basic and acidic residues" evidence="8">
    <location>
        <begin position="170"/>
        <end position="188"/>
    </location>
</feature>
<dbReference type="Proteomes" id="UP000011976">
    <property type="component" value="Unassembled WGS sequence"/>
</dbReference>
<dbReference type="PANTHER" id="PTHR11831:SF5">
    <property type="entry name" value="40S RIBOSOMAL PROTEIN S9"/>
    <property type="match status" value="1"/>
</dbReference>
<dbReference type="CDD" id="cd00165">
    <property type="entry name" value="S4"/>
    <property type="match status" value="1"/>
</dbReference>
<evidence type="ECO:0000256" key="2">
    <source>
        <dbReference type="ARBA" id="ARBA00022730"/>
    </source>
</evidence>
<dbReference type="InterPro" id="IPR002942">
    <property type="entry name" value="S4_RNA-bd"/>
</dbReference>
<name>M9LZ02_PSEA3</name>
<evidence type="ECO:0000313" key="12">
    <source>
        <dbReference type="Proteomes" id="UP000011976"/>
    </source>
</evidence>
<sequence>MAGIRIDHAGSNATYRPATLHKSSPATASTLRSLRRDDGDEEDVVRSHLQSVCSGSTGARTGLDSTRLAGLQASLSQLETRLGPPTSGRLLVALAISTPTSGAVGPVAASTSKAPPVPCSRDSEARDCLAAASLWPKSRPCLEGTAGLQAQLDGPHGRAGQGRASGSQLRSEDQEDLKQSQRDPRGGEGGRQGYEGAAVGDLETRQRRRRAGRFAECSQHDAHSIGQATSQYNHLFRMHVDQDALPDASVVARYDVHHRDTPTHQPFSVSRQPILDTSPASQVRPQPAGCELALHQESVPRERTAVAGLLQSGACLPFVWDEDARARIFPCHSDAGHYYCSIIIVLFLCSGTKDKMPRAPRAHSKTAKVPRRPFESGRLDSELKLAGEYGLRNKREIWRIALTLSKIRRAARELLKLDEKDPKRLFEGNAIIRRLVRIGVLDETRMRLDYVLALKIEDFLERRLQTQVFKSGLAKSIHHARVLITQRHIRVGKQIVNVPSFVVRLDSQKHIDFALTSPYGGARAGRVKRKRAAAAAAAAGGDDAEEEEE</sequence>
<keyword evidence="2 6" id="KW-0699">rRNA-binding</keyword>
<dbReference type="PROSITE" id="PS00632">
    <property type="entry name" value="RIBOSOMAL_S4"/>
    <property type="match status" value="1"/>
</dbReference>
<dbReference type="GO" id="GO:0006412">
    <property type="term" value="P:translation"/>
    <property type="evidence" value="ECO:0007669"/>
    <property type="project" value="InterPro"/>
</dbReference>
<dbReference type="NCBIfam" id="NF003139">
    <property type="entry name" value="PRK04051.1"/>
    <property type="match status" value="1"/>
</dbReference>
<evidence type="ECO:0000256" key="5">
    <source>
        <dbReference type="ARBA" id="ARBA00023274"/>
    </source>
</evidence>
<dbReference type="PANTHER" id="PTHR11831">
    <property type="entry name" value="30S 40S RIBOSOMAL PROTEIN"/>
    <property type="match status" value="1"/>
</dbReference>
<evidence type="ECO:0000256" key="8">
    <source>
        <dbReference type="SAM" id="MobiDB-lite"/>
    </source>
</evidence>
<evidence type="ECO:0000256" key="6">
    <source>
        <dbReference type="PROSITE-ProRule" id="PRU00182"/>
    </source>
</evidence>
<dbReference type="NCBIfam" id="TIGR01018">
    <property type="entry name" value="uS4_arch"/>
    <property type="match status" value="1"/>
</dbReference>
<evidence type="ECO:0000256" key="4">
    <source>
        <dbReference type="ARBA" id="ARBA00022980"/>
    </source>
</evidence>
<dbReference type="SUPFAM" id="SSF55174">
    <property type="entry name" value="Alpha-L RNA-binding motif"/>
    <property type="match status" value="1"/>
</dbReference>
<gene>
    <name evidence="11" type="ORF">PANT_7d00114</name>
</gene>
<proteinExistence type="inferred from homology"/>
<dbReference type="OrthoDB" id="1697570at2759"/>
<protein>
    <submittedName>
        <fullName evidence="11">Uncharacterized protein</fullName>
    </submittedName>
</protein>
<feature type="region of interest" description="Disordered" evidence="8">
    <location>
        <begin position="15"/>
        <end position="42"/>
    </location>
</feature>
<dbReference type="GO" id="GO:0003735">
    <property type="term" value="F:structural constituent of ribosome"/>
    <property type="evidence" value="ECO:0007669"/>
    <property type="project" value="InterPro"/>
</dbReference>
<reference evidence="12" key="1">
    <citation type="journal article" date="2013" name="Genome Announc.">
        <title>Genome sequence of the basidiomycetous yeast Pseudozyma antarctica T-34, a producer of the glycolipid biosurfactants mannosylerythritol lipids.</title>
        <authorList>
            <person name="Morita T."/>
            <person name="Koike H."/>
            <person name="Koyama Y."/>
            <person name="Hagiwara H."/>
            <person name="Ito E."/>
            <person name="Fukuoka T."/>
            <person name="Imura T."/>
            <person name="Machida M."/>
            <person name="Kitamoto D."/>
        </authorList>
    </citation>
    <scope>NUCLEOTIDE SEQUENCE [LARGE SCALE GENOMIC DNA]</scope>
    <source>
        <strain evidence="12">T-34</strain>
    </source>
</reference>
<dbReference type="GO" id="GO:0022627">
    <property type="term" value="C:cytosolic small ribosomal subunit"/>
    <property type="evidence" value="ECO:0007669"/>
    <property type="project" value="TreeGrafter"/>
</dbReference>
<evidence type="ECO:0000259" key="9">
    <source>
        <dbReference type="SMART" id="SM00363"/>
    </source>
</evidence>
<evidence type="ECO:0000256" key="3">
    <source>
        <dbReference type="ARBA" id="ARBA00022884"/>
    </source>
</evidence>
<dbReference type="Pfam" id="PF00163">
    <property type="entry name" value="Ribosomal_S4"/>
    <property type="match status" value="1"/>
</dbReference>
<dbReference type="Pfam" id="PF01479">
    <property type="entry name" value="S4"/>
    <property type="match status" value="1"/>
</dbReference>
<feature type="region of interest" description="Disordered" evidence="8">
    <location>
        <begin position="102"/>
        <end position="122"/>
    </location>
</feature>
<feature type="domain" description="Small ribosomal subunit protein uS4 N-terminal" evidence="10">
    <location>
        <begin position="358"/>
        <end position="461"/>
    </location>
</feature>
<feature type="domain" description="RNA-binding S4" evidence="9">
    <location>
        <begin position="462"/>
        <end position="526"/>
    </location>
</feature>
<dbReference type="EMBL" id="DF196773">
    <property type="protein sequence ID" value="GAC72470.1"/>
    <property type="molecule type" value="Genomic_DNA"/>
</dbReference>
<keyword evidence="3 6" id="KW-0694">RNA-binding</keyword>
<dbReference type="Gene3D" id="3.10.290.10">
    <property type="entry name" value="RNA-binding S4 domain"/>
    <property type="match status" value="1"/>
</dbReference>
<organism evidence="11 12">
    <name type="scientific">Pseudozyma antarctica (strain T-34)</name>
    <name type="common">Yeast</name>
    <name type="synonym">Candida antarctica</name>
    <dbReference type="NCBI Taxonomy" id="1151754"/>
    <lineage>
        <taxon>Eukaryota</taxon>
        <taxon>Fungi</taxon>
        <taxon>Dikarya</taxon>
        <taxon>Basidiomycota</taxon>
        <taxon>Ustilaginomycotina</taxon>
        <taxon>Ustilaginomycetes</taxon>
        <taxon>Ustilaginales</taxon>
        <taxon>Ustilaginaceae</taxon>
        <taxon>Moesziomyces</taxon>
    </lineage>
</organism>
<evidence type="ECO:0000313" key="11">
    <source>
        <dbReference type="EMBL" id="GAC72470.1"/>
    </source>
</evidence>